<dbReference type="InterPro" id="IPR012020">
    <property type="entry name" value="ABHD4"/>
</dbReference>
<dbReference type="PANTHER" id="PTHR10794:SF93">
    <property type="entry name" value="SERINE AMINOPEPTIDASE S33 DOMAIN-CONTAINING PROTEIN"/>
    <property type="match status" value="1"/>
</dbReference>
<dbReference type="GO" id="GO:0047372">
    <property type="term" value="F:monoacylglycerol lipase activity"/>
    <property type="evidence" value="ECO:0007669"/>
    <property type="project" value="TreeGrafter"/>
</dbReference>
<proteinExistence type="inferred from homology"/>
<comment type="caution">
    <text evidence="3">The sequence shown here is derived from an EMBL/GenBank/DDBJ whole genome shotgun (WGS) entry which is preliminary data.</text>
</comment>
<dbReference type="AlphaFoldDB" id="A0A9D4N694"/>
<evidence type="ECO:0000256" key="1">
    <source>
        <dbReference type="ARBA" id="ARBA00010884"/>
    </source>
</evidence>
<evidence type="ECO:0000313" key="4">
    <source>
        <dbReference type="Proteomes" id="UP000828390"/>
    </source>
</evidence>
<gene>
    <name evidence="3" type="ORF">DPMN_012666</name>
</gene>
<dbReference type="PANTHER" id="PTHR10794">
    <property type="entry name" value="ABHYDROLASE DOMAIN-CONTAINING PROTEIN"/>
    <property type="match status" value="1"/>
</dbReference>
<feature type="transmembrane region" description="Helical" evidence="2">
    <location>
        <begin position="6"/>
        <end position="23"/>
    </location>
</feature>
<dbReference type="InterPro" id="IPR029058">
    <property type="entry name" value="AB_hydrolase_fold"/>
</dbReference>
<sequence length="388" mass="44390">MTMSLPFAFAVFGTFFISVILYIKSLFEQTSAIPQLHFKESALASHLLKRCRLMTRKFDPPWCIKNAHIQTIMPFLIPSANIEFDREYLQMKDRGVVALDWVTHVSIHKRKRCTVLLVLPGLTADAVSVSHLCSMAADKGYRPIVFNQRGFGNTVLTTSKLLSNGDPTDLRDVVKFIHGRYPKALVTIVGFGTGCELLLSYLGEFGSSANVCAGVCISACFERTKRFTKMTQGLYDVLFLSKLKLILYTHSISLSKYIDFTELLKCWTFKEFDHHVFHKFYNFTNIEEFWDIFHPLRDVDEIAVPLLFVNSLDDPFYSKCKIPYELCKYYPQFLMVVTNNGGHCGFRDALTEESWADRLALDYIDSVLEFTNQGHTIKYGKCAKRSTI</sequence>
<evidence type="ECO:0000256" key="2">
    <source>
        <dbReference type="SAM" id="Phobius"/>
    </source>
</evidence>
<reference evidence="3" key="1">
    <citation type="journal article" date="2019" name="bioRxiv">
        <title>The Genome of the Zebra Mussel, Dreissena polymorpha: A Resource for Invasive Species Research.</title>
        <authorList>
            <person name="McCartney M.A."/>
            <person name="Auch B."/>
            <person name="Kono T."/>
            <person name="Mallez S."/>
            <person name="Zhang Y."/>
            <person name="Obille A."/>
            <person name="Becker A."/>
            <person name="Abrahante J.E."/>
            <person name="Garbe J."/>
            <person name="Badalamenti J.P."/>
            <person name="Herman A."/>
            <person name="Mangelson H."/>
            <person name="Liachko I."/>
            <person name="Sullivan S."/>
            <person name="Sone E.D."/>
            <person name="Koren S."/>
            <person name="Silverstein K.A.T."/>
            <person name="Beckman K.B."/>
            <person name="Gohl D.M."/>
        </authorList>
    </citation>
    <scope>NUCLEOTIDE SEQUENCE</scope>
    <source>
        <strain evidence="3">Duluth1</strain>
        <tissue evidence="3">Whole animal</tissue>
    </source>
</reference>
<evidence type="ECO:0000313" key="3">
    <source>
        <dbReference type="EMBL" id="KAH3888626.1"/>
    </source>
</evidence>
<dbReference type="PIRSF" id="PIRSF005211">
    <property type="entry name" value="Ab_hydro_YheT"/>
    <property type="match status" value="1"/>
</dbReference>
<protein>
    <submittedName>
        <fullName evidence="3">Uncharacterized protein</fullName>
    </submittedName>
</protein>
<keyword evidence="2" id="KW-0812">Transmembrane</keyword>
<keyword evidence="2" id="KW-1133">Transmembrane helix</keyword>
<comment type="similarity">
    <text evidence="1">Belongs to the AB hydrolase superfamily. AB hydrolase 4 family.</text>
</comment>
<name>A0A9D4N694_DREPO</name>
<reference evidence="3" key="2">
    <citation type="submission" date="2020-11" db="EMBL/GenBank/DDBJ databases">
        <authorList>
            <person name="McCartney M.A."/>
            <person name="Auch B."/>
            <person name="Kono T."/>
            <person name="Mallez S."/>
            <person name="Becker A."/>
            <person name="Gohl D.M."/>
            <person name="Silverstein K.A.T."/>
            <person name="Koren S."/>
            <person name="Bechman K.B."/>
            <person name="Herman A."/>
            <person name="Abrahante J.E."/>
            <person name="Garbe J."/>
        </authorList>
    </citation>
    <scope>NUCLEOTIDE SEQUENCE</scope>
    <source>
        <strain evidence="3">Duluth1</strain>
        <tissue evidence="3">Whole animal</tissue>
    </source>
</reference>
<organism evidence="3 4">
    <name type="scientific">Dreissena polymorpha</name>
    <name type="common">Zebra mussel</name>
    <name type="synonym">Mytilus polymorpha</name>
    <dbReference type="NCBI Taxonomy" id="45954"/>
    <lineage>
        <taxon>Eukaryota</taxon>
        <taxon>Metazoa</taxon>
        <taxon>Spiralia</taxon>
        <taxon>Lophotrochozoa</taxon>
        <taxon>Mollusca</taxon>
        <taxon>Bivalvia</taxon>
        <taxon>Autobranchia</taxon>
        <taxon>Heteroconchia</taxon>
        <taxon>Euheterodonta</taxon>
        <taxon>Imparidentia</taxon>
        <taxon>Neoheterodontei</taxon>
        <taxon>Myida</taxon>
        <taxon>Dreissenoidea</taxon>
        <taxon>Dreissenidae</taxon>
        <taxon>Dreissena</taxon>
    </lineage>
</organism>
<dbReference type="SUPFAM" id="SSF53474">
    <property type="entry name" value="alpha/beta-Hydrolases"/>
    <property type="match status" value="1"/>
</dbReference>
<dbReference type="EMBL" id="JAIWYP010000001">
    <property type="protein sequence ID" value="KAH3888626.1"/>
    <property type="molecule type" value="Genomic_DNA"/>
</dbReference>
<dbReference type="InterPro" id="IPR050960">
    <property type="entry name" value="AB_hydrolase_4_sf"/>
</dbReference>
<keyword evidence="2" id="KW-0472">Membrane</keyword>
<dbReference type="GO" id="GO:0034338">
    <property type="term" value="F:short-chain carboxylesterase activity"/>
    <property type="evidence" value="ECO:0007669"/>
    <property type="project" value="TreeGrafter"/>
</dbReference>
<accession>A0A9D4N694</accession>
<dbReference type="Proteomes" id="UP000828390">
    <property type="component" value="Unassembled WGS sequence"/>
</dbReference>
<dbReference type="Gene3D" id="3.40.50.1820">
    <property type="entry name" value="alpha/beta hydrolase"/>
    <property type="match status" value="1"/>
</dbReference>
<keyword evidence="4" id="KW-1185">Reference proteome</keyword>